<evidence type="ECO:0000313" key="2">
    <source>
        <dbReference type="Proteomes" id="UP000002384"/>
    </source>
</evidence>
<dbReference type="Proteomes" id="UP000002384">
    <property type="component" value="Plasmid pP742401"/>
</dbReference>
<evidence type="ECO:0000313" key="1">
    <source>
        <dbReference type="EMBL" id="ACK73911.1"/>
    </source>
</evidence>
<dbReference type="KEGG" id="cyc:PCC7424_5862"/>
<reference evidence="2" key="1">
    <citation type="journal article" date="2011" name="MBio">
        <title>Novel metabolic attributes of the genus Cyanothece, comprising a group of unicellular nitrogen-fixing Cyanobacteria.</title>
        <authorList>
            <person name="Bandyopadhyay A."/>
            <person name="Elvitigala T."/>
            <person name="Welsh E."/>
            <person name="Stockel J."/>
            <person name="Liberton M."/>
            <person name="Min H."/>
            <person name="Sherman L.A."/>
            <person name="Pakrasi H.B."/>
        </authorList>
    </citation>
    <scope>NUCLEOTIDE SEQUENCE [LARGE SCALE GENOMIC DNA]</scope>
    <source>
        <strain evidence="2">PCC 7424</strain>
        <plasmid evidence="2">pP742401</plasmid>
    </source>
</reference>
<dbReference type="EMBL" id="CP001292">
    <property type="protein sequence ID" value="ACK73911.1"/>
    <property type="molecule type" value="Genomic_DNA"/>
</dbReference>
<keyword evidence="1" id="KW-0614">Plasmid</keyword>
<dbReference type="RefSeq" id="WP_012599807.1">
    <property type="nucleotide sequence ID" value="NC_011738.1"/>
</dbReference>
<dbReference type="AlphaFoldDB" id="B7KM89"/>
<dbReference type="Gene3D" id="3.40.50.300">
    <property type="entry name" value="P-loop containing nucleotide triphosphate hydrolases"/>
    <property type="match status" value="1"/>
</dbReference>
<protein>
    <recommendedName>
        <fullName evidence="3">Sulfotransferase domain-containing protein</fullName>
    </recommendedName>
</protein>
<name>B7KM89_GLOC7</name>
<proteinExistence type="predicted"/>
<dbReference type="eggNOG" id="COG1874">
    <property type="taxonomic scope" value="Bacteria"/>
</dbReference>
<dbReference type="SUPFAM" id="SSF52540">
    <property type="entry name" value="P-loop containing nucleoside triphosphate hydrolases"/>
    <property type="match status" value="1"/>
</dbReference>
<dbReference type="OrthoDB" id="565403at2"/>
<gene>
    <name evidence="1" type="ordered locus">PCC7424_5862</name>
</gene>
<evidence type="ECO:0008006" key="3">
    <source>
        <dbReference type="Google" id="ProtNLM"/>
    </source>
</evidence>
<sequence length="333" mass="39371">MIDMIKLYLHIGTAKTGTTTLQHFLTVKREELLKEGFLYPLAGSIDFDPGILMTHEKLSIAIKDKLNIPVRYKLYQQEQWRKTLSTEWKRLHDEINKHSAKNVIISAESFSDFELEGIKLIKENLSSYDVKIVVYIRQQDEFYQSWYNQKVKIGVYGKDIHQFITEDRPDYLYYYDFLQSWRKVFGQENIILRVFEKQQLKNGLVGDFLEAINLKENKADLENIDSINESPSVKAIKFIKISNNLLMNKLYISDPVRQKIKQLIRIKLSEKNESLSKKIFNNILEFLIKDTQDIVLTHQEKIDILKEFEENNQKVAQEYLGRQDGRLFLKSYD</sequence>
<organism evidence="1 2">
    <name type="scientific">Gloeothece citriformis (strain PCC 7424)</name>
    <name type="common">Cyanothece sp. (strain PCC 7424)</name>
    <dbReference type="NCBI Taxonomy" id="65393"/>
    <lineage>
        <taxon>Bacteria</taxon>
        <taxon>Bacillati</taxon>
        <taxon>Cyanobacteriota</taxon>
        <taxon>Cyanophyceae</taxon>
        <taxon>Oscillatoriophycideae</taxon>
        <taxon>Chroococcales</taxon>
        <taxon>Aphanothecaceae</taxon>
        <taxon>Gloeothece</taxon>
        <taxon>Gloeothece citriformis</taxon>
    </lineage>
</organism>
<geneLocation type="plasmid" evidence="1 2">
    <name>pP742401</name>
</geneLocation>
<dbReference type="HOGENOM" id="CLU_042139_0_0_3"/>
<keyword evidence="2" id="KW-1185">Reference proteome</keyword>
<dbReference type="InterPro" id="IPR027417">
    <property type="entry name" value="P-loop_NTPase"/>
</dbReference>
<accession>B7KM89</accession>